<feature type="domain" description="Uncharacterised" evidence="2">
    <location>
        <begin position="41"/>
        <end position="356"/>
    </location>
</feature>
<dbReference type="Gene3D" id="1.10.3210.40">
    <property type="match status" value="1"/>
</dbReference>
<organism evidence="3 4">
    <name type="scientific">Pseudoduganella namucuonensis</name>
    <dbReference type="NCBI Taxonomy" id="1035707"/>
    <lineage>
        <taxon>Bacteria</taxon>
        <taxon>Pseudomonadati</taxon>
        <taxon>Pseudomonadota</taxon>
        <taxon>Betaproteobacteria</taxon>
        <taxon>Burkholderiales</taxon>
        <taxon>Oxalobacteraceae</taxon>
        <taxon>Telluria group</taxon>
        <taxon>Pseudoduganella</taxon>
    </lineage>
</organism>
<gene>
    <name evidence="3" type="ORF">SAMN05216552_10069</name>
</gene>
<sequence>MFIANLFARLRRGGDASGTTPGSADPVPASGTAQRAGVKVASVEELLAAHKDVIARIKLCYGCDNATFETDLLQPIRAYAAYVNALPATRASHYSQSGGLLRLGLETAFYALQATDSQIFAGRETISKRRILEPRWRRATFIAGLCGELYRCLGQLKVYDGPNHAWQAYLLPLSTWLRERRCTHLTVQWLPGAERRALGLFALPFIVPPATMEDLAHGNDVIVPNMLASISGLATYHDHNVMDRLVRHAAALVLQRERGAPGGNAAEGEVPVHLARHVIEAMRELVQSDHSWLPNVARSRLWYGDDGLYLVWPNGAADIIRLLADEQLPGAPDNALAVLDILAAGGIAPPSSSGGYIVSIQPPGAREAISAVPLAPPGLLLADLVPTPEPLHRCLKVHGPCAEQPPACPPEDKGDPWCDAVEEPPVAPPVPGRPERKKAARTAERQEAMPAQLSLPAMPAPDGSVEEGTAAPVPRGVWRAGRGGQLLPIHDAATNLPRHAELRPPMRLNRSVARALAAIVGSLHGERPACHVVAGSLFVPLTSFARQGVDARQAWRALADAGMIEPDESGEGVQSAVIDGAKVPGVRLAPQFVTGLAVDSVGAKESTHADA</sequence>
<protein>
    <submittedName>
        <fullName evidence="3">Conjugal transfer pilus assembly protein TraI</fullName>
    </submittedName>
</protein>
<dbReference type="InterPro" id="IPR011119">
    <property type="entry name" value="Unchr_helicase_relaxase_TraI"/>
</dbReference>
<dbReference type="STRING" id="1035707.SAMN05216552_10069"/>
<accession>A0A1I7HKK0</accession>
<dbReference type="Proteomes" id="UP000199391">
    <property type="component" value="Unassembled WGS sequence"/>
</dbReference>
<dbReference type="EMBL" id="FPBO01000006">
    <property type="protein sequence ID" value="SFU61233.1"/>
    <property type="molecule type" value="Genomic_DNA"/>
</dbReference>
<evidence type="ECO:0000313" key="3">
    <source>
        <dbReference type="EMBL" id="SFU61233.1"/>
    </source>
</evidence>
<evidence type="ECO:0000259" key="2">
    <source>
        <dbReference type="Pfam" id="PF07514"/>
    </source>
</evidence>
<reference evidence="4" key="1">
    <citation type="submission" date="2016-10" db="EMBL/GenBank/DDBJ databases">
        <authorList>
            <person name="Varghese N."/>
            <person name="Submissions S."/>
        </authorList>
    </citation>
    <scope>NUCLEOTIDE SEQUENCE [LARGE SCALE GENOMIC DNA]</scope>
    <source>
        <strain evidence="4">CGMCC 1.11014</strain>
    </source>
</reference>
<dbReference type="AlphaFoldDB" id="A0A1I7HKK0"/>
<dbReference type="RefSeq" id="WP_093555032.1">
    <property type="nucleotide sequence ID" value="NZ_FPBO01000006.1"/>
</dbReference>
<feature type="region of interest" description="Disordered" evidence="1">
    <location>
        <begin position="422"/>
        <end position="450"/>
    </location>
</feature>
<proteinExistence type="predicted"/>
<dbReference type="Pfam" id="PF07514">
    <property type="entry name" value="TraI_2"/>
    <property type="match status" value="1"/>
</dbReference>
<name>A0A1I7HKK0_9BURK</name>
<dbReference type="NCBIfam" id="NF041494">
    <property type="entry name" value="MobH"/>
    <property type="match status" value="1"/>
</dbReference>
<evidence type="ECO:0000256" key="1">
    <source>
        <dbReference type="SAM" id="MobiDB-lite"/>
    </source>
</evidence>
<evidence type="ECO:0000313" key="4">
    <source>
        <dbReference type="Proteomes" id="UP000199391"/>
    </source>
</evidence>
<keyword evidence="4" id="KW-1185">Reference proteome</keyword>
<dbReference type="OrthoDB" id="6190309at2"/>